<keyword evidence="3" id="KW-0285">Flavoprotein</keyword>
<dbReference type="PANTHER" id="PTHR42803">
    <property type="entry name" value="ACYL-COA DEHYDROGENASE"/>
    <property type="match status" value="1"/>
</dbReference>
<proteinExistence type="inferred from homology"/>
<dbReference type="Pfam" id="PF00441">
    <property type="entry name" value="Acyl-CoA_dh_1"/>
    <property type="match status" value="1"/>
</dbReference>
<dbReference type="Gene3D" id="1.10.540.10">
    <property type="entry name" value="Acyl-CoA dehydrogenase/oxidase, N-terminal domain"/>
    <property type="match status" value="1"/>
</dbReference>
<name>A0A147H4F6_9BURK</name>
<dbReference type="AlphaFoldDB" id="A0A147H4F6"/>
<evidence type="ECO:0000256" key="4">
    <source>
        <dbReference type="ARBA" id="ARBA00022827"/>
    </source>
</evidence>
<keyword evidence="5" id="KW-0560">Oxidoreductase</keyword>
<keyword evidence="4" id="KW-0274">FAD</keyword>
<dbReference type="InterPro" id="IPR046373">
    <property type="entry name" value="Acyl-CoA_Oxase/DH_mid-dom_sf"/>
</dbReference>
<evidence type="ECO:0000256" key="2">
    <source>
        <dbReference type="ARBA" id="ARBA00009347"/>
    </source>
</evidence>
<dbReference type="SUPFAM" id="SSF47203">
    <property type="entry name" value="Acyl-CoA dehydrogenase C-terminal domain-like"/>
    <property type="match status" value="1"/>
</dbReference>
<dbReference type="Gene3D" id="1.20.140.10">
    <property type="entry name" value="Butyryl-CoA Dehydrogenase, subunit A, domain 3"/>
    <property type="match status" value="1"/>
</dbReference>
<evidence type="ECO:0000259" key="9">
    <source>
        <dbReference type="Pfam" id="PF12806"/>
    </source>
</evidence>
<dbReference type="SUPFAM" id="SSF56645">
    <property type="entry name" value="Acyl-CoA dehydrogenase NM domain-like"/>
    <property type="match status" value="1"/>
</dbReference>
<dbReference type="InterPro" id="IPR037069">
    <property type="entry name" value="AcylCoA_DH/ox_N_sf"/>
</dbReference>
<evidence type="ECO:0000259" key="7">
    <source>
        <dbReference type="Pfam" id="PF02770"/>
    </source>
</evidence>
<comment type="similarity">
    <text evidence="2">Belongs to the acyl-CoA dehydrogenase family.</text>
</comment>
<evidence type="ECO:0000259" key="8">
    <source>
        <dbReference type="Pfam" id="PF02771"/>
    </source>
</evidence>
<feature type="domain" description="Acyl-CoA dehydrogenase/oxidase C-terminal" evidence="6">
    <location>
        <begin position="284"/>
        <end position="452"/>
    </location>
</feature>
<feature type="domain" description="Acyl-CoA oxidase/dehydrogenase middle" evidence="7">
    <location>
        <begin position="163"/>
        <end position="272"/>
    </location>
</feature>
<dbReference type="Pfam" id="PF02770">
    <property type="entry name" value="Acyl-CoA_dh_M"/>
    <property type="match status" value="1"/>
</dbReference>
<comment type="cofactor">
    <cofactor evidence="1">
        <name>FAD</name>
        <dbReference type="ChEBI" id="CHEBI:57692"/>
    </cofactor>
</comment>
<evidence type="ECO:0000256" key="5">
    <source>
        <dbReference type="ARBA" id="ARBA00023002"/>
    </source>
</evidence>
<dbReference type="InterPro" id="IPR025878">
    <property type="entry name" value="Acyl-CoA_dh-like_C_dom"/>
</dbReference>
<dbReference type="InterPro" id="IPR009075">
    <property type="entry name" value="AcylCo_DH/oxidase_C"/>
</dbReference>
<dbReference type="InterPro" id="IPR009100">
    <property type="entry name" value="AcylCoA_DH/oxidase_NM_dom_sf"/>
</dbReference>
<evidence type="ECO:0000256" key="3">
    <source>
        <dbReference type="ARBA" id="ARBA00022630"/>
    </source>
</evidence>
<feature type="domain" description="Acyl-CoA dehydrogenase/oxidase N-terminal" evidence="8">
    <location>
        <begin position="41"/>
        <end position="158"/>
    </location>
</feature>
<dbReference type="EMBL" id="LDSL01000038">
    <property type="protein sequence ID" value="KTT24825.1"/>
    <property type="molecule type" value="Genomic_DNA"/>
</dbReference>
<evidence type="ECO:0000313" key="11">
    <source>
        <dbReference type="Proteomes" id="UP000072741"/>
    </source>
</evidence>
<sequence>MLRYDTPLRDMQFVLHELLQTEAVLGALPGLGGWDSSTLDQTLETAGRFACGELLPLRASGDREGCRIEDGRVKTPAGFAQSYARYVAAGWPALAADSRYGGQDAPELLHSAVSEILNACNPGWTMFPGTAHGAYQCLLAHGSQAQRDAYLPRIVSGEWTATMCLTEPHCGSDLGLLRTRAEPASDGSWRISGAKIFISGGEHDLAPNIVHLVLARLPGAPAGVGGISLFVVPRFLPAADGGLATVPNGMVATAVEHKMGLRGSATCAMNFDGSTGWLVGQPHQGLRNMFVMINASRLGVGAQSVGMGQAAYGQSVAYARERLQMRASGGARRPDLPADPIVEHADVRRMLLTQKAYVEAGRMLVYWLALALDVQARATDPVEREAAADRLSLLTPVAKGFLSEKCAVVADLAIQVHGGHGYVCDNGVEQIVRDLRAAQLYEGTTGVQARDLIVRKIMNDGGRKFRLLLGQIRRFAEAAREEDGMAVFCAALLAHADDIQQLAAEIAEAAAHEPDAVGAAGCDFLCAFGHLVCAWLFAQAAQVAQRRLAQGADDPFYAAKLATAQFYVARLLPEADFRCRIARTEMHSLSRLPQERLFV</sequence>
<dbReference type="Pfam" id="PF02771">
    <property type="entry name" value="Acyl-CoA_dh_N"/>
    <property type="match status" value="1"/>
</dbReference>
<dbReference type="PATRIC" id="fig|433924.3.peg.3047"/>
<evidence type="ECO:0000256" key="1">
    <source>
        <dbReference type="ARBA" id="ARBA00001974"/>
    </source>
</evidence>
<comment type="caution">
    <text evidence="10">The sequence shown here is derived from an EMBL/GenBank/DDBJ whole genome shotgun (WGS) entry which is preliminary data.</text>
</comment>
<dbReference type="InterPro" id="IPR036250">
    <property type="entry name" value="AcylCo_DH-like_C"/>
</dbReference>
<dbReference type="InterPro" id="IPR052166">
    <property type="entry name" value="Diverse_Acyl-CoA_DH"/>
</dbReference>
<dbReference type="RefSeq" id="WP_058641066.1">
    <property type="nucleotide sequence ID" value="NZ_LDSL01000038.1"/>
</dbReference>
<feature type="domain" description="Acetyl-CoA dehydrogenase-like C-terminal" evidence="9">
    <location>
        <begin position="468"/>
        <end position="591"/>
    </location>
</feature>
<dbReference type="InterPro" id="IPR006091">
    <property type="entry name" value="Acyl-CoA_Oxase/DH_mid-dom"/>
</dbReference>
<gene>
    <name evidence="10" type="ORF">NS331_05890</name>
</gene>
<dbReference type="Proteomes" id="UP000072741">
    <property type="component" value="Unassembled WGS sequence"/>
</dbReference>
<reference evidence="10 11" key="1">
    <citation type="journal article" date="2016" name="Front. Microbiol.">
        <title>Genomic Resource of Rice Seed Associated Bacteria.</title>
        <authorList>
            <person name="Midha S."/>
            <person name="Bansal K."/>
            <person name="Sharma S."/>
            <person name="Kumar N."/>
            <person name="Patil P.P."/>
            <person name="Chaudhry V."/>
            <person name="Patil P.B."/>
        </authorList>
    </citation>
    <scope>NUCLEOTIDE SEQUENCE [LARGE SCALE GENOMIC DNA]</scope>
    <source>
        <strain evidence="10 11">NS331</strain>
    </source>
</reference>
<dbReference type="GO" id="GO:0050660">
    <property type="term" value="F:flavin adenine dinucleotide binding"/>
    <property type="evidence" value="ECO:0007669"/>
    <property type="project" value="InterPro"/>
</dbReference>
<dbReference type="Pfam" id="PF12806">
    <property type="entry name" value="Acyl-CoA_dh_C"/>
    <property type="match status" value="1"/>
</dbReference>
<dbReference type="GO" id="GO:0016627">
    <property type="term" value="F:oxidoreductase activity, acting on the CH-CH group of donors"/>
    <property type="evidence" value="ECO:0007669"/>
    <property type="project" value="InterPro"/>
</dbReference>
<accession>A0A147H4F6</accession>
<keyword evidence="11" id="KW-1185">Reference proteome</keyword>
<dbReference type="PANTHER" id="PTHR42803:SF1">
    <property type="entry name" value="BROAD-SPECIFICITY LINEAR ACYL-COA DEHYDROGENASE FADE5"/>
    <property type="match status" value="1"/>
</dbReference>
<dbReference type="OrthoDB" id="9764895at2"/>
<dbReference type="InterPro" id="IPR013786">
    <property type="entry name" value="AcylCoA_DH/ox_N"/>
</dbReference>
<evidence type="ECO:0000259" key="6">
    <source>
        <dbReference type="Pfam" id="PF00441"/>
    </source>
</evidence>
<protein>
    <submittedName>
        <fullName evidence="10">Acyl-CoA dehydrogenase</fullName>
    </submittedName>
</protein>
<evidence type="ECO:0000313" key="10">
    <source>
        <dbReference type="EMBL" id="KTT24825.1"/>
    </source>
</evidence>
<organism evidence="10 11">
    <name type="scientific">Pseudacidovorax intermedius</name>
    <dbReference type="NCBI Taxonomy" id="433924"/>
    <lineage>
        <taxon>Bacteria</taxon>
        <taxon>Pseudomonadati</taxon>
        <taxon>Pseudomonadota</taxon>
        <taxon>Betaproteobacteria</taxon>
        <taxon>Burkholderiales</taxon>
        <taxon>Comamonadaceae</taxon>
        <taxon>Pseudacidovorax</taxon>
    </lineage>
</organism>
<dbReference type="Gene3D" id="2.40.110.10">
    <property type="entry name" value="Butyryl-CoA Dehydrogenase, subunit A, domain 2"/>
    <property type="match status" value="1"/>
</dbReference>